<keyword evidence="1" id="KW-0812">Transmembrane</keyword>
<dbReference type="Proteomes" id="UP000663823">
    <property type="component" value="Unassembled WGS sequence"/>
</dbReference>
<comment type="caution">
    <text evidence="2">The sequence shown here is derived from an EMBL/GenBank/DDBJ whole genome shotgun (WGS) entry which is preliminary data.</text>
</comment>
<feature type="transmembrane region" description="Helical" evidence="1">
    <location>
        <begin position="20"/>
        <end position="37"/>
    </location>
</feature>
<dbReference type="EMBL" id="CAJOAX010004503">
    <property type="protein sequence ID" value="CAF3909015.1"/>
    <property type="molecule type" value="Genomic_DNA"/>
</dbReference>
<evidence type="ECO:0000313" key="3">
    <source>
        <dbReference type="Proteomes" id="UP000663823"/>
    </source>
</evidence>
<proteinExistence type="predicted"/>
<name>A0A819HZY1_9BILA</name>
<feature type="non-terminal residue" evidence="2">
    <location>
        <position position="1"/>
    </location>
</feature>
<evidence type="ECO:0000313" key="2">
    <source>
        <dbReference type="EMBL" id="CAF3909015.1"/>
    </source>
</evidence>
<evidence type="ECO:0000256" key="1">
    <source>
        <dbReference type="SAM" id="Phobius"/>
    </source>
</evidence>
<accession>A0A819HZY1</accession>
<protein>
    <submittedName>
        <fullName evidence="2">Uncharacterized protein</fullName>
    </submittedName>
</protein>
<reference evidence="2" key="1">
    <citation type="submission" date="2021-02" db="EMBL/GenBank/DDBJ databases">
        <authorList>
            <person name="Nowell W R."/>
        </authorList>
    </citation>
    <scope>NUCLEOTIDE SEQUENCE</scope>
</reference>
<sequence length="373" mass="44069">MLDYVRQRPSPTISLSFKFIRLLIIFFMFFNLFSFCLHDIDRKTIDKHSLQTIFQLRHTQIINQKEKKLLRIIYFREFDMTLNANRLRFDVKNLTESYGIDFKINILDQSKSFSLIKLCSIISEERRDTILIADLYTKEIDLISRSLKLPTIAITNRYQIVQGKLHNPYLFKLMPDAIEEAKTVAYTIDTRSVYTRIAIIYDTSLDMVEFRLSYLRLAKQHVVYRAQLPRISLSNEFRRTARTIITDLTQINIDLILCIMSTERETQFVRLIKEFGSLPIIQLLLNRTSWWFASRLDETHDFNYLPRIFTASEDRRRTLSNFSSTSMKILLNAVLKTYIHLPNLSTKSSLLIGPSSCDRQLNVYQLKKTHTFI</sequence>
<keyword evidence="1" id="KW-1133">Transmembrane helix</keyword>
<gene>
    <name evidence="2" type="ORF">OTI717_LOCUS24195</name>
</gene>
<dbReference type="AlphaFoldDB" id="A0A819HZY1"/>
<organism evidence="2 3">
    <name type="scientific">Rotaria sordida</name>
    <dbReference type="NCBI Taxonomy" id="392033"/>
    <lineage>
        <taxon>Eukaryota</taxon>
        <taxon>Metazoa</taxon>
        <taxon>Spiralia</taxon>
        <taxon>Gnathifera</taxon>
        <taxon>Rotifera</taxon>
        <taxon>Eurotatoria</taxon>
        <taxon>Bdelloidea</taxon>
        <taxon>Philodinida</taxon>
        <taxon>Philodinidae</taxon>
        <taxon>Rotaria</taxon>
    </lineage>
</organism>
<keyword evidence="1" id="KW-0472">Membrane</keyword>
<feature type="non-terminal residue" evidence="2">
    <location>
        <position position="373"/>
    </location>
</feature>